<name>A0AAN9G4Z4_9CAEN</name>
<dbReference type="EMBL" id="JBAMIC010000019">
    <property type="protein sequence ID" value="KAK7094145.1"/>
    <property type="molecule type" value="Genomic_DNA"/>
</dbReference>
<feature type="region of interest" description="Disordered" evidence="1">
    <location>
        <begin position="50"/>
        <end position="110"/>
    </location>
</feature>
<sequence>MKSLYVRAAKTGLLLALLVSLVTMFSDMFSSLTSAEKSNSASLRFLHRRLPETDNHHTGLSTSNDKSADARAKDGDGVRSTSQKNHARRRSSSLVGTGSLNKTGSLEQTESLDKALSFTRALLETSIENELSNVNAIRKHKAQVHGRRFSGDDKSPHPFENNKSSNSESDDDNDVSKNSTNTNNNNSINNNAKHNASKAPKTLIYHCPIEVKCGGLADRLKGCVLGYLLAYVTGRQFRILMPLPGCKLSDMLEENSISWRMTKEDDPKFLDDENKRLIYTRMNANSRFHDELTAVNYREYFGGADVVYFRTNVERFKWLFSNPHHAKDLQPFYSPHNSVIYRNILNQLFNLAPPLQAQVNAALNKGRTSDNTGRPPLLVCAQIRTGRNPSMPKDSTIRVTSLLLPKIWDFMKKEASGFSKQSAVSFFVSSDSEQILEEARKVFGKDLLQVGGRIVHVDQPLAQDDVCPGMRRVLVDMHVLTSCHVLLLTRSGVGDLAADLRGTEQGLYCLNLHTLRIEKCRP</sequence>
<feature type="compositionally biased region" description="Polar residues" evidence="1">
    <location>
        <begin position="92"/>
        <end position="109"/>
    </location>
</feature>
<gene>
    <name evidence="2" type="ORF">V1264_007810</name>
</gene>
<proteinExistence type="predicted"/>
<feature type="compositionally biased region" description="Basic and acidic residues" evidence="1">
    <location>
        <begin position="66"/>
        <end position="77"/>
    </location>
</feature>
<evidence type="ECO:0008006" key="4">
    <source>
        <dbReference type="Google" id="ProtNLM"/>
    </source>
</evidence>
<evidence type="ECO:0000313" key="3">
    <source>
        <dbReference type="Proteomes" id="UP001374579"/>
    </source>
</evidence>
<accession>A0AAN9G4Z4</accession>
<organism evidence="2 3">
    <name type="scientific">Littorina saxatilis</name>
    <dbReference type="NCBI Taxonomy" id="31220"/>
    <lineage>
        <taxon>Eukaryota</taxon>
        <taxon>Metazoa</taxon>
        <taxon>Spiralia</taxon>
        <taxon>Lophotrochozoa</taxon>
        <taxon>Mollusca</taxon>
        <taxon>Gastropoda</taxon>
        <taxon>Caenogastropoda</taxon>
        <taxon>Littorinimorpha</taxon>
        <taxon>Littorinoidea</taxon>
        <taxon>Littorinidae</taxon>
        <taxon>Littorina</taxon>
    </lineage>
</organism>
<protein>
    <recommendedName>
        <fullName evidence="4">Fucosyltransferase</fullName>
    </recommendedName>
</protein>
<comment type="caution">
    <text evidence="2">The sequence shown here is derived from an EMBL/GenBank/DDBJ whole genome shotgun (WGS) entry which is preliminary data.</text>
</comment>
<evidence type="ECO:0000256" key="1">
    <source>
        <dbReference type="SAM" id="MobiDB-lite"/>
    </source>
</evidence>
<dbReference type="Gene3D" id="3.40.50.11350">
    <property type="match status" value="1"/>
</dbReference>
<dbReference type="AlphaFoldDB" id="A0AAN9G4Z4"/>
<evidence type="ECO:0000313" key="2">
    <source>
        <dbReference type="EMBL" id="KAK7094145.1"/>
    </source>
</evidence>
<keyword evidence="3" id="KW-1185">Reference proteome</keyword>
<feature type="compositionally biased region" description="Low complexity" evidence="1">
    <location>
        <begin position="176"/>
        <end position="194"/>
    </location>
</feature>
<reference evidence="2 3" key="1">
    <citation type="submission" date="2024-02" db="EMBL/GenBank/DDBJ databases">
        <title>Chromosome-scale genome assembly of the rough periwinkle Littorina saxatilis.</title>
        <authorList>
            <person name="De Jode A."/>
            <person name="Faria R."/>
            <person name="Formenti G."/>
            <person name="Sims Y."/>
            <person name="Smith T.P."/>
            <person name="Tracey A."/>
            <person name="Wood J.M.D."/>
            <person name="Zagrodzka Z.B."/>
            <person name="Johannesson K."/>
            <person name="Butlin R.K."/>
            <person name="Leder E.H."/>
        </authorList>
    </citation>
    <scope>NUCLEOTIDE SEQUENCE [LARGE SCALE GENOMIC DNA]</scope>
    <source>
        <strain evidence="2">Snail1</strain>
        <tissue evidence="2">Muscle</tissue>
    </source>
</reference>
<dbReference type="Proteomes" id="UP001374579">
    <property type="component" value="Unassembled WGS sequence"/>
</dbReference>
<feature type="region of interest" description="Disordered" evidence="1">
    <location>
        <begin position="142"/>
        <end position="194"/>
    </location>
</feature>